<dbReference type="InterPro" id="IPR037518">
    <property type="entry name" value="MPN"/>
</dbReference>
<dbReference type="InterPro" id="IPR000555">
    <property type="entry name" value="JAMM/MPN+_dom"/>
</dbReference>
<reference evidence="12" key="1">
    <citation type="submission" date="2019-05" db="EMBL/GenBank/DDBJ databases">
        <title>Annotation for the trematode Fasciolopsis buski.</title>
        <authorList>
            <person name="Choi Y.-J."/>
        </authorList>
    </citation>
    <scope>NUCLEOTIDE SEQUENCE</scope>
    <source>
        <strain evidence="12">HT</strain>
        <tissue evidence="12">Whole worm</tissue>
    </source>
</reference>
<dbReference type="GO" id="GO:0046872">
    <property type="term" value="F:metal ion binding"/>
    <property type="evidence" value="ECO:0007669"/>
    <property type="project" value="UniProtKB-KW"/>
</dbReference>
<dbReference type="SMART" id="SM00232">
    <property type="entry name" value="JAB_MPN"/>
    <property type="match status" value="1"/>
</dbReference>
<accession>A0A8E0S5P8</accession>
<dbReference type="PANTHER" id="PTHR10410">
    <property type="entry name" value="EUKARYOTIC TRANSLATION INITIATION FACTOR 3 -RELATED"/>
    <property type="match status" value="1"/>
</dbReference>
<dbReference type="GO" id="GO:0008237">
    <property type="term" value="F:metallopeptidase activity"/>
    <property type="evidence" value="ECO:0007669"/>
    <property type="project" value="UniProtKB-KW"/>
</dbReference>
<evidence type="ECO:0000256" key="10">
    <source>
        <dbReference type="ARBA" id="ARBA00078982"/>
    </source>
</evidence>
<dbReference type="AlphaFoldDB" id="A0A8E0S5P8"/>
<evidence type="ECO:0000256" key="2">
    <source>
        <dbReference type="ARBA" id="ARBA00022723"/>
    </source>
</evidence>
<evidence type="ECO:0000256" key="8">
    <source>
        <dbReference type="ARBA" id="ARBA00068188"/>
    </source>
</evidence>
<dbReference type="EMBL" id="LUCM01001587">
    <property type="protein sequence ID" value="KAA0198664.1"/>
    <property type="molecule type" value="Genomic_DNA"/>
</dbReference>
<keyword evidence="5 12" id="KW-0647">Proteasome</keyword>
<protein>
    <recommendedName>
        <fullName evidence="8">26S proteasome non-ATPase regulatory subunit 14</fullName>
    </recommendedName>
    <alternativeName>
        <fullName evidence="9 10">26S Proteasome regulatory subunit RPN11</fullName>
    </alternativeName>
</protein>
<dbReference type="CDD" id="cd08069">
    <property type="entry name" value="MPN_RPN11_CSN5"/>
    <property type="match status" value="1"/>
</dbReference>
<evidence type="ECO:0000256" key="4">
    <source>
        <dbReference type="ARBA" id="ARBA00022833"/>
    </source>
</evidence>
<evidence type="ECO:0000313" key="12">
    <source>
        <dbReference type="EMBL" id="KAA0198664.1"/>
    </source>
</evidence>
<feature type="domain" description="MPN" evidence="11">
    <location>
        <begin position="34"/>
        <end position="169"/>
    </location>
</feature>
<name>A0A8E0S5P8_9TREM</name>
<keyword evidence="1" id="KW-0645">Protease</keyword>
<dbReference type="GO" id="GO:0006508">
    <property type="term" value="P:proteolysis"/>
    <property type="evidence" value="ECO:0007669"/>
    <property type="project" value="UniProtKB-KW"/>
</dbReference>
<evidence type="ECO:0000256" key="1">
    <source>
        <dbReference type="ARBA" id="ARBA00022670"/>
    </source>
</evidence>
<evidence type="ECO:0000256" key="3">
    <source>
        <dbReference type="ARBA" id="ARBA00022801"/>
    </source>
</evidence>
<dbReference type="InterPro" id="IPR050242">
    <property type="entry name" value="JAMM_MPN+_peptidase_M67A"/>
</dbReference>
<dbReference type="Pfam" id="PF23594">
    <property type="entry name" value="RPN11_C"/>
    <property type="match status" value="1"/>
</dbReference>
<dbReference type="GO" id="GO:0000502">
    <property type="term" value="C:proteasome complex"/>
    <property type="evidence" value="ECO:0007669"/>
    <property type="project" value="UniProtKB-KW"/>
</dbReference>
<organism evidence="12 13">
    <name type="scientific">Fasciolopsis buskii</name>
    <dbReference type="NCBI Taxonomy" id="27845"/>
    <lineage>
        <taxon>Eukaryota</taxon>
        <taxon>Metazoa</taxon>
        <taxon>Spiralia</taxon>
        <taxon>Lophotrochozoa</taxon>
        <taxon>Platyhelminthes</taxon>
        <taxon>Trematoda</taxon>
        <taxon>Digenea</taxon>
        <taxon>Plagiorchiida</taxon>
        <taxon>Echinostomata</taxon>
        <taxon>Echinostomatoidea</taxon>
        <taxon>Fasciolidae</taxon>
        <taxon>Fasciolopsis</taxon>
    </lineage>
</organism>
<dbReference type="Pfam" id="PF01398">
    <property type="entry name" value="JAB"/>
    <property type="match status" value="1"/>
</dbReference>
<evidence type="ECO:0000259" key="11">
    <source>
        <dbReference type="PROSITE" id="PS50249"/>
    </source>
</evidence>
<evidence type="ECO:0000256" key="9">
    <source>
        <dbReference type="ARBA" id="ARBA00077355"/>
    </source>
</evidence>
<comment type="caution">
    <text evidence="12">The sequence shown here is derived from an EMBL/GenBank/DDBJ whole genome shotgun (WGS) entry which is preliminary data.</text>
</comment>
<sequence length="313" mass="34343">MDGILGLSADGLAALGQSNAQPTDGPVPDSAEQVYISSLALLKMLKHGRAGVPMEVMGLMLGEFVDDYTVTVVDVFAMPQSGTGVSVEAVDPVFQAKMLDMLKQTGRPEMVVGWYHSHPGFGCWLSGVDMNTQQSFEALSGRAVAVVVDPIQSVKGKVVIDAFRLINPNLVIANQEPRQTTSNVGHLNKPSIQALIHGLNRQYYSLPINYRKNKWETKMLMDLNQSTWKDGLALADYDTHCANNHKTLTSMLDLIKAYNKSLEEEEKMTPEQLAVKNVGRMDPKRHLGENVEGLMTDNIAQCLGTMLHSVVFT</sequence>
<gene>
    <name evidence="12" type="ORF">FBUS_11215</name>
</gene>
<evidence type="ECO:0000256" key="6">
    <source>
        <dbReference type="ARBA" id="ARBA00023049"/>
    </source>
</evidence>
<dbReference type="Proteomes" id="UP000728185">
    <property type="component" value="Unassembled WGS sequence"/>
</dbReference>
<dbReference type="OrthoDB" id="605656at2759"/>
<keyword evidence="13" id="KW-1185">Reference proteome</keyword>
<dbReference type="FunFam" id="3.40.140.10:FF:000001">
    <property type="entry name" value="26S proteasome non-ATPase regulatory subunit"/>
    <property type="match status" value="1"/>
</dbReference>
<evidence type="ECO:0000256" key="7">
    <source>
        <dbReference type="ARBA" id="ARBA00061051"/>
    </source>
</evidence>
<keyword evidence="6" id="KW-0482">Metalloprotease</keyword>
<proteinExistence type="inferred from homology"/>
<keyword evidence="3" id="KW-0378">Hydrolase</keyword>
<dbReference type="Gene3D" id="3.40.140.10">
    <property type="entry name" value="Cytidine Deaminase, domain 2"/>
    <property type="match status" value="1"/>
</dbReference>
<keyword evidence="2" id="KW-0479">Metal-binding</keyword>
<comment type="similarity">
    <text evidence="7">Belongs to the peptidase M67A family. PSMD14 subfamily.</text>
</comment>
<keyword evidence="4" id="KW-0862">Zinc</keyword>
<dbReference type="SUPFAM" id="SSF102712">
    <property type="entry name" value="JAB1/MPN domain"/>
    <property type="match status" value="1"/>
</dbReference>
<dbReference type="PROSITE" id="PS50249">
    <property type="entry name" value="MPN"/>
    <property type="match status" value="1"/>
</dbReference>
<evidence type="ECO:0000256" key="5">
    <source>
        <dbReference type="ARBA" id="ARBA00022942"/>
    </source>
</evidence>
<dbReference type="InterPro" id="IPR056263">
    <property type="entry name" value="RPN11_C"/>
</dbReference>
<evidence type="ECO:0000313" key="13">
    <source>
        <dbReference type="Proteomes" id="UP000728185"/>
    </source>
</evidence>